<sequence length="146" mass="16604">MDELLKILYWNCQGMGNKNSELLHLIRQHKIHIILLSESYLKPTASFQLPNNHIYRNNRPTPPDQTRSAGGTAILVANKLVQYEFPIQTNSLENTTIHIQLNNRETRLSAIYKRPINPLMPSDVDNLLDTALPTILAGDMNANTLF</sequence>
<proteinExistence type="predicted"/>
<keyword evidence="2" id="KW-0695">RNA-directed DNA polymerase</keyword>
<dbReference type="GO" id="GO:0003964">
    <property type="term" value="F:RNA-directed DNA polymerase activity"/>
    <property type="evidence" value="ECO:0007669"/>
    <property type="project" value="UniProtKB-KW"/>
</dbReference>
<feature type="domain" description="Endonuclease/exonuclease/phosphatase" evidence="1">
    <location>
        <begin position="8"/>
        <end position="142"/>
    </location>
</feature>
<dbReference type="EMBL" id="GGMR01004823">
    <property type="protein sequence ID" value="MBY17442.1"/>
    <property type="molecule type" value="Transcribed_RNA"/>
</dbReference>
<dbReference type="SUPFAM" id="SSF56219">
    <property type="entry name" value="DNase I-like"/>
    <property type="match status" value="1"/>
</dbReference>
<keyword evidence="2" id="KW-0808">Transferase</keyword>
<dbReference type="InterPro" id="IPR036691">
    <property type="entry name" value="Endo/exonu/phosph_ase_sf"/>
</dbReference>
<gene>
    <name evidence="2" type="ORF">g.170998</name>
</gene>
<keyword evidence="2" id="KW-0548">Nucleotidyltransferase</keyword>
<protein>
    <submittedName>
        <fullName evidence="2">Putative RNA-directed DNA polymerase</fullName>
    </submittedName>
</protein>
<evidence type="ECO:0000259" key="1">
    <source>
        <dbReference type="Pfam" id="PF03372"/>
    </source>
</evidence>
<accession>A0A2S2NKI5</accession>
<evidence type="ECO:0000313" key="2">
    <source>
        <dbReference type="EMBL" id="MBY17442.1"/>
    </source>
</evidence>
<organism evidence="2">
    <name type="scientific">Schizaphis graminum</name>
    <name type="common">Green bug aphid</name>
    <dbReference type="NCBI Taxonomy" id="13262"/>
    <lineage>
        <taxon>Eukaryota</taxon>
        <taxon>Metazoa</taxon>
        <taxon>Ecdysozoa</taxon>
        <taxon>Arthropoda</taxon>
        <taxon>Hexapoda</taxon>
        <taxon>Insecta</taxon>
        <taxon>Pterygota</taxon>
        <taxon>Neoptera</taxon>
        <taxon>Paraneoptera</taxon>
        <taxon>Hemiptera</taxon>
        <taxon>Sternorrhyncha</taxon>
        <taxon>Aphidomorpha</taxon>
        <taxon>Aphidoidea</taxon>
        <taxon>Aphididae</taxon>
        <taxon>Aphidini</taxon>
        <taxon>Schizaphis</taxon>
    </lineage>
</organism>
<dbReference type="AlphaFoldDB" id="A0A2S2NKI5"/>
<dbReference type="Gene3D" id="3.60.10.10">
    <property type="entry name" value="Endonuclease/exonuclease/phosphatase"/>
    <property type="match status" value="1"/>
</dbReference>
<dbReference type="Pfam" id="PF03372">
    <property type="entry name" value="Exo_endo_phos"/>
    <property type="match status" value="1"/>
</dbReference>
<name>A0A2S2NKI5_SCHGA</name>
<reference evidence="2" key="1">
    <citation type="submission" date="2018-04" db="EMBL/GenBank/DDBJ databases">
        <title>Transcriptome of Schizaphis graminum biotype I.</title>
        <authorList>
            <person name="Scully E.D."/>
            <person name="Geib S.M."/>
            <person name="Palmer N.A."/>
            <person name="Koch K."/>
            <person name="Bradshaw J."/>
            <person name="Heng-Moss T."/>
            <person name="Sarath G."/>
        </authorList>
    </citation>
    <scope>NUCLEOTIDE SEQUENCE</scope>
</reference>
<dbReference type="InterPro" id="IPR005135">
    <property type="entry name" value="Endo/exonuclease/phosphatase"/>
</dbReference>